<evidence type="ECO:0000256" key="1">
    <source>
        <dbReference type="SAM" id="SignalP"/>
    </source>
</evidence>
<feature type="chain" id="PRO_5020287171" evidence="1">
    <location>
        <begin position="22"/>
        <end position="553"/>
    </location>
</feature>
<dbReference type="AlphaFoldDB" id="A0A4R1LZB9"/>
<gene>
    <name evidence="2" type="ORF">C8N28_0232</name>
</gene>
<feature type="signal peptide" evidence="1">
    <location>
        <begin position="1"/>
        <end position="21"/>
    </location>
</feature>
<protein>
    <submittedName>
        <fullName evidence="2">Uncharacterized protein</fullName>
    </submittedName>
</protein>
<dbReference type="RefSeq" id="WP_132220721.1">
    <property type="nucleotide sequence ID" value="NZ_SMGO01000001.1"/>
</dbReference>
<evidence type="ECO:0000313" key="2">
    <source>
        <dbReference type="EMBL" id="TCK84936.1"/>
    </source>
</evidence>
<name>A0A4R1LZB9_9SPHI</name>
<dbReference type="EMBL" id="SMGO01000001">
    <property type="protein sequence ID" value="TCK84936.1"/>
    <property type="molecule type" value="Genomic_DNA"/>
</dbReference>
<organism evidence="2 3">
    <name type="scientific">Albibacterium bauzanense</name>
    <dbReference type="NCBI Taxonomy" id="653929"/>
    <lineage>
        <taxon>Bacteria</taxon>
        <taxon>Pseudomonadati</taxon>
        <taxon>Bacteroidota</taxon>
        <taxon>Sphingobacteriia</taxon>
        <taxon>Sphingobacteriales</taxon>
        <taxon>Sphingobacteriaceae</taxon>
        <taxon>Albibacterium</taxon>
    </lineage>
</organism>
<sequence length="553" mass="58528">MKRIYFILVGALISTMLFSQCADPLKGFELNVSTDVIHYTTLIQVKDANGGSVGNDITVTITGRDAASIYNLAGEKQFALSSGILGLGVTPYADPTAGNNIQFTVVLSGAGYVTQNVPVTINYNQFESVKTVTLLKPANPPVDGIVESITTTALVNNATASPIVLTTGSGDIGKQSVNIEIASGTQFLDAAGTVITGASLRSSVTLFDPSEETALAVFPGGSLTTNNVIPEGGGAAETGSFVPAGLVNIEFSIGNTQVKQFSKPITIDIGLEPTFINPSTGASLQAGDELGIYSYDNATAQWTFEKNVTVTMVNGNPVARFETNHLTWYMIGSFFKSCNTPLVINVLSPWMQDGITYSLTVEAIIAGKVVSSTQASVTKENPTITLPQLPVSSGLISIRVRDNSGRDLTENEGFYGIKLVALGCTALPFNFQLNEPTSNPKVTLQLYVRCPGDDLVLNVLPTFYLYVRDRENGETEFKLLGVVKNGFISTSMLTAGAKYDFKAVWGDKVKVVVGKTVTADNSGTVGIEPGDIIGEKAGAVNLEMLTEACNTIK</sequence>
<keyword evidence="1" id="KW-0732">Signal</keyword>
<keyword evidence="3" id="KW-1185">Reference proteome</keyword>
<comment type="caution">
    <text evidence="2">The sequence shown here is derived from an EMBL/GenBank/DDBJ whole genome shotgun (WGS) entry which is preliminary data.</text>
</comment>
<evidence type="ECO:0000313" key="3">
    <source>
        <dbReference type="Proteomes" id="UP000294616"/>
    </source>
</evidence>
<reference evidence="2 3" key="1">
    <citation type="submission" date="2019-03" db="EMBL/GenBank/DDBJ databases">
        <title>Genomic Encyclopedia of Archaeal and Bacterial Type Strains, Phase II (KMG-II): from individual species to whole genera.</title>
        <authorList>
            <person name="Goeker M."/>
        </authorList>
    </citation>
    <scope>NUCLEOTIDE SEQUENCE [LARGE SCALE GENOMIC DNA]</scope>
    <source>
        <strain evidence="2 3">DSM 22554</strain>
    </source>
</reference>
<dbReference type="Proteomes" id="UP000294616">
    <property type="component" value="Unassembled WGS sequence"/>
</dbReference>
<accession>A0A4R1LZB9</accession>
<dbReference type="OrthoDB" id="973569at2"/>
<proteinExistence type="predicted"/>